<proteinExistence type="predicted"/>
<organism evidence="1">
    <name type="scientific">Arundo donax</name>
    <name type="common">Giant reed</name>
    <name type="synonym">Donax arundinaceus</name>
    <dbReference type="NCBI Taxonomy" id="35708"/>
    <lineage>
        <taxon>Eukaryota</taxon>
        <taxon>Viridiplantae</taxon>
        <taxon>Streptophyta</taxon>
        <taxon>Embryophyta</taxon>
        <taxon>Tracheophyta</taxon>
        <taxon>Spermatophyta</taxon>
        <taxon>Magnoliopsida</taxon>
        <taxon>Liliopsida</taxon>
        <taxon>Poales</taxon>
        <taxon>Poaceae</taxon>
        <taxon>PACMAD clade</taxon>
        <taxon>Arundinoideae</taxon>
        <taxon>Arundineae</taxon>
        <taxon>Arundo</taxon>
    </lineage>
</organism>
<dbReference type="AlphaFoldDB" id="A0A0A8Y2U0"/>
<protein>
    <submittedName>
        <fullName evidence="1">Uncharacterized protein</fullName>
    </submittedName>
</protein>
<reference evidence="1" key="2">
    <citation type="journal article" date="2015" name="Data Brief">
        <title>Shoot transcriptome of the giant reed, Arundo donax.</title>
        <authorList>
            <person name="Barrero R.A."/>
            <person name="Guerrero F.D."/>
            <person name="Moolhuijzen P."/>
            <person name="Goolsby J.A."/>
            <person name="Tidwell J."/>
            <person name="Bellgard S.E."/>
            <person name="Bellgard M.I."/>
        </authorList>
    </citation>
    <scope>NUCLEOTIDE SEQUENCE</scope>
    <source>
        <tissue evidence="1">Shoot tissue taken approximately 20 cm above the soil surface</tissue>
    </source>
</reference>
<reference evidence="1" key="1">
    <citation type="submission" date="2014-09" db="EMBL/GenBank/DDBJ databases">
        <authorList>
            <person name="Magalhaes I.L.F."/>
            <person name="Oliveira U."/>
            <person name="Santos F.R."/>
            <person name="Vidigal T.H.D.A."/>
            <person name="Brescovit A.D."/>
            <person name="Santos A.J."/>
        </authorList>
    </citation>
    <scope>NUCLEOTIDE SEQUENCE</scope>
    <source>
        <tissue evidence="1">Shoot tissue taken approximately 20 cm above the soil surface</tissue>
    </source>
</reference>
<sequence length="41" mass="4708">MANGFPLWTSSCALQTRDQSHQVSSSPQSYHSWRTITQLRN</sequence>
<evidence type="ECO:0000313" key="1">
    <source>
        <dbReference type="EMBL" id="JAD19528.1"/>
    </source>
</evidence>
<dbReference type="EMBL" id="GBRH01278367">
    <property type="protein sequence ID" value="JAD19528.1"/>
    <property type="molecule type" value="Transcribed_RNA"/>
</dbReference>
<name>A0A0A8Y2U0_ARUDO</name>
<accession>A0A0A8Y2U0</accession>